<comment type="caution">
    <text evidence="1">The sequence shown here is derived from an EMBL/GenBank/DDBJ whole genome shotgun (WGS) entry which is preliminary data.</text>
</comment>
<reference evidence="1 2" key="1">
    <citation type="submission" date="2018-07" db="EMBL/GenBank/DDBJ databases">
        <title>Pedobacter sp. nov., isolated from soil.</title>
        <authorList>
            <person name="Zhou L.Y."/>
            <person name="Du Z.J."/>
        </authorList>
    </citation>
    <scope>NUCLEOTIDE SEQUENCE [LARGE SCALE GENOMIC DNA]</scope>
    <source>
        <strain evidence="1 2">JDX94</strain>
    </source>
</reference>
<protein>
    <submittedName>
        <fullName evidence="1">Uncharacterized protein</fullName>
    </submittedName>
</protein>
<sequence length="174" mass="18887">MVWKDLFQAWLFELGTFPMVNAQPHIQISDDANIITGNGINNPSVNAFNNLSSVIALRNNTKSDLVSGFSNVGTVKSEPYSYDVNEFYGTIAEQNVAKIFLGSFISITTVISKTGNSANVMFRSDNVTGWESGTRFIKAQGGNVGIIPNKARGTGLNLGGNVAETFQWAEILSW</sequence>
<evidence type="ECO:0000313" key="1">
    <source>
        <dbReference type="EMBL" id="RDC56296.1"/>
    </source>
</evidence>
<gene>
    <name evidence="1" type="ORF">DU508_11855</name>
</gene>
<evidence type="ECO:0000313" key="2">
    <source>
        <dbReference type="Proteomes" id="UP000253961"/>
    </source>
</evidence>
<keyword evidence="2" id="KW-1185">Reference proteome</keyword>
<name>A0A369PZW2_9SPHI</name>
<dbReference type="EMBL" id="QPKV01000004">
    <property type="protein sequence ID" value="RDC56296.1"/>
    <property type="molecule type" value="Genomic_DNA"/>
</dbReference>
<organism evidence="1 2">
    <name type="scientific">Pedobacter chinensis</name>
    <dbReference type="NCBI Taxonomy" id="2282421"/>
    <lineage>
        <taxon>Bacteria</taxon>
        <taxon>Pseudomonadati</taxon>
        <taxon>Bacteroidota</taxon>
        <taxon>Sphingobacteriia</taxon>
        <taxon>Sphingobacteriales</taxon>
        <taxon>Sphingobacteriaceae</taxon>
        <taxon>Pedobacter</taxon>
    </lineage>
</organism>
<dbReference type="OrthoDB" id="1261027at2"/>
<dbReference type="Proteomes" id="UP000253961">
    <property type="component" value="Unassembled WGS sequence"/>
</dbReference>
<accession>A0A369PZW2</accession>
<dbReference type="AlphaFoldDB" id="A0A369PZW2"/>
<proteinExistence type="predicted"/>
<dbReference type="RefSeq" id="WP_115403025.1">
    <property type="nucleotide sequence ID" value="NZ_QPKV01000004.1"/>
</dbReference>